<evidence type="ECO:0000313" key="3">
    <source>
        <dbReference type="Proteomes" id="UP000027734"/>
    </source>
</evidence>
<name>A0A073ICQ4_9RHOB</name>
<dbReference type="Proteomes" id="UP000027734">
    <property type="component" value="Unassembled WGS sequence"/>
</dbReference>
<keyword evidence="3" id="KW-1185">Reference proteome</keyword>
<dbReference type="EMBL" id="JAMC01000009">
    <property type="protein sequence ID" value="KEJ88108.1"/>
    <property type="molecule type" value="Genomic_DNA"/>
</dbReference>
<feature type="transmembrane region" description="Helical" evidence="1">
    <location>
        <begin position="265"/>
        <end position="285"/>
    </location>
</feature>
<comment type="caution">
    <text evidence="2">The sequence shown here is derived from an EMBL/GenBank/DDBJ whole genome shotgun (WGS) entry which is preliminary data.</text>
</comment>
<feature type="transmembrane region" description="Helical" evidence="1">
    <location>
        <begin position="335"/>
        <end position="360"/>
    </location>
</feature>
<sequence length="478" mass="50286">MPLLCREAAGESGGCAAGADGLIGAVTQTPSGAPTDWALIVAIAGLFLALGIPILGWVVSHFRGVDLEIELRDIASREDLIERYQGRSADAYFAALKRILGFADRIYGTKALSWRAYSTSLTIAYAYPIFAIIFGWVLFNINAPAGIEMFRDTPSLLERFIRLIILIGGWAAAVVIAIKTKSFRDYVVARLFKSVDTSNSRTGFLAKAVRLFFVAVAVAGAIAGVVAVAGAGAIAGAVAAVVAVAGVVAVAVAAVVAIAGAVAGIVAGTGAVAVAAVVAIAGAGAPETTSLILLLYVLLPLLNAAADMISLWVTRHFLSQIVNHRPQLWFIIGQMLLDLILAAACLCLLVVSIISGLTVWEWISPTTLPVVWSDYWADVKTAPQNGVALYIMALTTLVPTIIHLFAGLSAVLTQKSRSLQKVAAELGAQPRDKALPETRISNMKKQIGRATFWGYVGAAVVISGVFAPLIFGVYRWVT</sequence>
<proteinExistence type="predicted"/>
<feature type="transmembrane region" description="Helical" evidence="1">
    <location>
        <begin position="159"/>
        <end position="178"/>
    </location>
</feature>
<keyword evidence="1" id="KW-0472">Membrane</keyword>
<dbReference type="OrthoDB" id="7854164at2"/>
<accession>A0A073ICQ4</accession>
<dbReference type="AlphaFoldDB" id="A0A073ICQ4"/>
<dbReference type="STRING" id="1300350.Z948_2497"/>
<feature type="transmembrane region" description="Helical" evidence="1">
    <location>
        <begin position="237"/>
        <end position="258"/>
    </location>
</feature>
<feature type="transmembrane region" description="Helical" evidence="1">
    <location>
        <begin position="387"/>
        <end position="412"/>
    </location>
</feature>
<feature type="transmembrane region" description="Helical" evidence="1">
    <location>
        <begin position="211"/>
        <end position="231"/>
    </location>
</feature>
<evidence type="ECO:0000313" key="2">
    <source>
        <dbReference type="EMBL" id="KEJ88108.1"/>
    </source>
</evidence>
<feature type="transmembrane region" description="Helical" evidence="1">
    <location>
        <begin position="452"/>
        <end position="477"/>
    </location>
</feature>
<feature type="transmembrane region" description="Helical" evidence="1">
    <location>
        <begin position="37"/>
        <end position="59"/>
    </location>
</feature>
<feature type="transmembrane region" description="Helical" evidence="1">
    <location>
        <begin position="116"/>
        <end position="139"/>
    </location>
</feature>
<organism evidence="2 3">
    <name type="scientific">Sulfitobacter donghicola DSW-25 = KCTC 12864 = JCM 14565</name>
    <dbReference type="NCBI Taxonomy" id="1300350"/>
    <lineage>
        <taxon>Bacteria</taxon>
        <taxon>Pseudomonadati</taxon>
        <taxon>Pseudomonadota</taxon>
        <taxon>Alphaproteobacteria</taxon>
        <taxon>Rhodobacterales</taxon>
        <taxon>Roseobacteraceae</taxon>
        <taxon>Sulfitobacter</taxon>
    </lineage>
</organism>
<keyword evidence="1" id="KW-0812">Transmembrane</keyword>
<dbReference type="RefSeq" id="WP_025059841.1">
    <property type="nucleotide sequence ID" value="NZ_JAMC01000009.1"/>
</dbReference>
<feature type="transmembrane region" description="Helical" evidence="1">
    <location>
        <begin position="291"/>
        <end position="314"/>
    </location>
</feature>
<reference evidence="2 3" key="1">
    <citation type="submission" date="2014-01" db="EMBL/GenBank/DDBJ databases">
        <title>Sulfitobacter donghicola JCM 14565 Genome Sequencing.</title>
        <authorList>
            <person name="Lai Q."/>
            <person name="Hong Z."/>
        </authorList>
    </citation>
    <scope>NUCLEOTIDE SEQUENCE [LARGE SCALE GENOMIC DNA]</scope>
    <source>
        <strain evidence="2 3">JCM 14565</strain>
    </source>
</reference>
<dbReference type="eggNOG" id="ENOG503370K">
    <property type="taxonomic scope" value="Bacteria"/>
</dbReference>
<gene>
    <name evidence="2" type="ORF">DSW25_17265</name>
</gene>
<protein>
    <submittedName>
        <fullName evidence="2">Uncharacterized protein</fullName>
    </submittedName>
</protein>
<evidence type="ECO:0000256" key="1">
    <source>
        <dbReference type="SAM" id="Phobius"/>
    </source>
</evidence>
<keyword evidence="1" id="KW-1133">Transmembrane helix</keyword>